<dbReference type="EMBL" id="PFAJ01000023">
    <property type="protein sequence ID" value="PIR97351.1"/>
    <property type="molecule type" value="Genomic_DNA"/>
</dbReference>
<dbReference type="AlphaFoldDB" id="A0A2H0VE43"/>
<sequence length="99" mass="11338">MISGTGERLVAGEEILKDHTDESDFFSLSEQDLRIYEFGQEELKRIKAKVNNWKFFADQASKYQIPELDAILAKKGDQRDLIKVQKLRDELSGAIADSF</sequence>
<comment type="caution">
    <text evidence="1">The sequence shown here is derived from an EMBL/GenBank/DDBJ whole genome shotgun (WGS) entry which is preliminary data.</text>
</comment>
<evidence type="ECO:0000313" key="1">
    <source>
        <dbReference type="EMBL" id="PIR97351.1"/>
    </source>
</evidence>
<accession>A0A2H0VE43</accession>
<name>A0A2H0VE43_9BACT</name>
<proteinExistence type="predicted"/>
<gene>
    <name evidence="1" type="ORF">COT91_01665</name>
</gene>
<evidence type="ECO:0000313" key="2">
    <source>
        <dbReference type="Proteomes" id="UP000230557"/>
    </source>
</evidence>
<organism evidence="1 2">
    <name type="scientific">Candidatus Doudnabacteria bacterium CG10_big_fil_rev_8_21_14_0_10_41_10</name>
    <dbReference type="NCBI Taxonomy" id="1974551"/>
    <lineage>
        <taxon>Bacteria</taxon>
        <taxon>Candidatus Doudnaibacteriota</taxon>
    </lineage>
</organism>
<reference evidence="2" key="1">
    <citation type="submission" date="2017-09" db="EMBL/GenBank/DDBJ databases">
        <title>Depth-based differentiation of microbial function through sediment-hosted aquifers and enrichment of novel symbionts in the deep terrestrial subsurface.</title>
        <authorList>
            <person name="Probst A.J."/>
            <person name="Ladd B."/>
            <person name="Jarett J.K."/>
            <person name="Geller-Mcgrath D.E."/>
            <person name="Sieber C.M.K."/>
            <person name="Emerson J.B."/>
            <person name="Anantharaman K."/>
            <person name="Thomas B.C."/>
            <person name="Malmstrom R."/>
            <person name="Stieglmeier M."/>
            <person name="Klingl A."/>
            <person name="Woyke T."/>
            <person name="Ryan C.M."/>
            <person name="Banfield J.F."/>
        </authorList>
    </citation>
    <scope>NUCLEOTIDE SEQUENCE [LARGE SCALE GENOMIC DNA]</scope>
</reference>
<protein>
    <submittedName>
        <fullName evidence="1">Uncharacterized protein</fullName>
    </submittedName>
</protein>
<dbReference type="Proteomes" id="UP000230557">
    <property type="component" value="Unassembled WGS sequence"/>
</dbReference>